<dbReference type="InterPro" id="IPR014222">
    <property type="entry name" value="Cyt_c_oxidase_su2"/>
</dbReference>
<feature type="domain" description="Cytochrome oxidase subunit II copper A binding" evidence="18">
    <location>
        <begin position="139"/>
        <end position="276"/>
    </location>
</feature>
<dbReference type="RefSeq" id="WP_246289790.1">
    <property type="nucleotide sequence ID" value="NZ_BAAAPP010000005.1"/>
</dbReference>
<evidence type="ECO:0000256" key="2">
    <source>
        <dbReference type="ARBA" id="ARBA00007866"/>
    </source>
</evidence>
<feature type="compositionally biased region" description="Acidic residues" evidence="16">
    <location>
        <begin position="301"/>
        <end position="310"/>
    </location>
</feature>
<evidence type="ECO:0000256" key="14">
    <source>
        <dbReference type="ARBA" id="ARBA00031399"/>
    </source>
</evidence>
<dbReference type="GO" id="GO:0016491">
    <property type="term" value="F:oxidoreductase activity"/>
    <property type="evidence" value="ECO:0007669"/>
    <property type="project" value="UniProtKB-KW"/>
</dbReference>
<dbReference type="GO" id="GO:0042773">
    <property type="term" value="P:ATP synthesis coupled electron transport"/>
    <property type="evidence" value="ECO:0007669"/>
    <property type="project" value="TreeGrafter"/>
</dbReference>
<dbReference type="Proteomes" id="UP000537326">
    <property type="component" value="Unassembled WGS sequence"/>
</dbReference>
<comment type="catalytic activity">
    <reaction evidence="15">
        <text>4 Fe(II)-[cytochrome c] + O2 + 8 H(+)(in) = 4 Fe(III)-[cytochrome c] + 2 H2O + 4 H(+)(out)</text>
        <dbReference type="Rhea" id="RHEA:11436"/>
        <dbReference type="Rhea" id="RHEA-COMP:10350"/>
        <dbReference type="Rhea" id="RHEA-COMP:14399"/>
        <dbReference type="ChEBI" id="CHEBI:15377"/>
        <dbReference type="ChEBI" id="CHEBI:15378"/>
        <dbReference type="ChEBI" id="CHEBI:15379"/>
        <dbReference type="ChEBI" id="CHEBI:29033"/>
        <dbReference type="ChEBI" id="CHEBI:29034"/>
        <dbReference type="EC" id="7.1.1.9"/>
    </reaction>
</comment>
<dbReference type="PROSITE" id="PS50857">
    <property type="entry name" value="COX2_CUA"/>
    <property type="match status" value="1"/>
</dbReference>
<evidence type="ECO:0000256" key="1">
    <source>
        <dbReference type="ARBA" id="ARBA00004141"/>
    </source>
</evidence>
<dbReference type="EC" id="7.1.1.9" evidence="3"/>
<dbReference type="Gene3D" id="1.10.287.90">
    <property type="match status" value="1"/>
</dbReference>
<keyword evidence="7" id="KW-0479">Metal-binding</keyword>
<dbReference type="PANTHER" id="PTHR22888:SF9">
    <property type="entry name" value="CYTOCHROME C OXIDASE SUBUNIT 2"/>
    <property type="match status" value="1"/>
</dbReference>
<gene>
    <name evidence="19" type="ORF">BKA05_002178</name>
</gene>
<evidence type="ECO:0000256" key="10">
    <source>
        <dbReference type="ARBA" id="ARBA00022989"/>
    </source>
</evidence>
<evidence type="ECO:0000256" key="4">
    <source>
        <dbReference type="ARBA" id="ARBA00022448"/>
    </source>
</evidence>
<evidence type="ECO:0000256" key="3">
    <source>
        <dbReference type="ARBA" id="ARBA00012949"/>
    </source>
</evidence>
<feature type="region of interest" description="Disordered" evidence="16">
    <location>
        <begin position="287"/>
        <end position="310"/>
    </location>
</feature>
<evidence type="ECO:0000256" key="16">
    <source>
        <dbReference type="SAM" id="MobiDB-lite"/>
    </source>
</evidence>
<evidence type="ECO:0000313" key="20">
    <source>
        <dbReference type="Proteomes" id="UP000537326"/>
    </source>
</evidence>
<evidence type="ECO:0000313" key="19">
    <source>
        <dbReference type="EMBL" id="NYI10663.1"/>
    </source>
</evidence>
<dbReference type="PANTHER" id="PTHR22888">
    <property type="entry name" value="CYTOCHROME C OXIDASE, SUBUNIT II"/>
    <property type="match status" value="1"/>
</dbReference>
<dbReference type="PROSITE" id="PS00078">
    <property type="entry name" value="COX2"/>
    <property type="match status" value="1"/>
</dbReference>
<comment type="function">
    <text evidence="13">Subunits I and II form the functional core of the enzyme complex. Electrons originating in cytochrome c are transferred via heme a and Cu(A) to the binuclear center formed by heme a3 and Cu(B).</text>
</comment>
<comment type="similarity">
    <text evidence="2">Belongs to the cytochrome c oxidase subunit 2 family.</text>
</comment>
<accession>A0A7Y9YEC7</accession>
<dbReference type="SUPFAM" id="SSF49503">
    <property type="entry name" value="Cupredoxins"/>
    <property type="match status" value="1"/>
</dbReference>
<dbReference type="InterPro" id="IPR002429">
    <property type="entry name" value="CcO_II-like_C"/>
</dbReference>
<feature type="transmembrane region" description="Helical" evidence="17">
    <location>
        <begin position="62"/>
        <end position="89"/>
    </location>
</feature>
<dbReference type="Gene3D" id="2.60.40.420">
    <property type="entry name" value="Cupredoxins - blue copper proteins"/>
    <property type="match status" value="1"/>
</dbReference>
<keyword evidence="4" id="KW-0813">Transport</keyword>
<evidence type="ECO:0000256" key="13">
    <source>
        <dbReference type="ARBA" id="ARBA00024688"/>
    </source>
</evidence>
<dbReference type="SUPFAM" id="SSF81464">
    <property type="entry name" value="Cytochrome c oxidase subunit II-like, transmembrane region"/>
    <property type="match status" value="1"/>
</dbReference>
<comment type="subcellular location">
    <subcellularLocation>
        <location evidence="1">Membrane</location>
        <topology evidence="1">Multi-pass membrane protein</topology>
    </subcellularLocation>
</comment>
<keyword evidence="9" id="KW-0249">Electron transport</keyword>
<evidence type="ECO:0000256" key="6">
    <source>
        <dbReference type="ARBA" id="ARBA00022692"/>
    </source>
</evidence>
<keyword evidence="19" id="KW-0560">Oxidoreductase</keyword>
<proteinExistence type="inferred from homology"/>
<dbReference type="GO" id="GO:0005507">
    <property type="term" value="F:copper ion binding"/>
    <property type="evidence" value="ECO:0007669"/>
    <property type="project" value="InterPro"/>
</dbReference>
<organism evidence="19 20">
    <name type="scientific">Nocardioides marinus</name>
    <dbReference type="NCBI Taxonomy" id="374514"/>
    <lineage>
        <taxon>Bacteria</taxon>
        <taxon>Bacillati</taxon>
        <taxon>Actinomycetota</taxon>
        <taxon>Actinomycetes</taxon>
        <taxon>Propionibacteriales</taxon>
        <taxon>Nocardioidaceae</taxon>
        <taxon>Nocardioides</taxon>
    </lineage>
</organism>
<feature type="transmembrane region" description="Helical" evidence="17">
    <location>
        <begin position="109"/>
        <end position="127"/>
    </location>
</feature>
<evidence type="ECO:0000256" key="15">
    <source>
        <dbReference type="ARBA" id="ARBA00047816"/>
    </source>
</evidence>
<name>A0A7Y9YEC7_9ACTN</name>
<evidence type="ECO:0000256" key="5">
    <source>
        <dbReference type="ARBA" id="ARBA00022660"/>
    </source>
</evidence>
<dbReference type="Pfam" id="PF00116">
    <property type="entry name" value="COX2"/>
    <property type="match status" value="1"/>
</dbReference>
<comment type="caution">
    <text evidence="19">The sequence shown here is derived from an EMBL/GenBank/DDBJ whole genome shotgun (WGS) entry which is preliminary data.</text>
</comment>
<sequence length="310" mass="34305">MSLQHPFGAPLRRRGRAARAGLAVALSAPVLLLAGCSAESRGEWERLAMPEPVTEQGESTLALWQGAWIAALVTGVIVWGLIGYAVVAYRRRSDDEIPVQTRYNLPLEIFYTVAPVMMVVVFFVHTVRVQNIALADDPVPDNIVEVTGQQWSWTFNHGVGALDVEANEDNTDKEFPYSEYAYEVGTASYIPTLWLPVDETTRFNLHSPDVIHDFGVPGFLMKMDVIPGRVNSFQLKPTEEGEYLGKCYELCGVYHSRMLFKVKVVSREEYDDYVAGLVAEGNDSDLPLIGGDDARTQAGLDTDETEGEGE</sequence>
<evidence type="ECO:0000256" key="7">
    <source>
        <dbReference type="ARBA" id="ARBA00022723"/>
    </source>
</evidence>
<keyword evidence="6 17" id="KW-0812">Transmembrane</keyword>
<evidence type="ECO:0000256" key="12">
    <source>
        <dbReference type="ARBA" id="ARBA00023136"/>
    </source>
</evidence>
<keyword evidence="8" id="KW-1278">Translocase</keyword>
<protein>
    <recommendedName>
        <fullName evidence="3">cytochrome-c oxidase</fullName>
        <ecNumber evidence="3">7.1.1.9</ecNumber>
    </recommendedName>
    <alternativeName>
        <fullName evidence="14">Cytochrome aa3 subunit 2</fullName>
    </alternativeName>
</protein>
<evidence type="ECO:0000259" key="18">
    <source>
        <dbReference type="PROSITE" id="PS50857"/>
    </source>
</evidence>
<dbReference type="InterPro" id="IPR001505">
    <property type="entry name" value="Copper_CuA"/>
</dbReference>
<evidence type="ECO:0000256" key="8">
    <source>
        <dbReference type="ARBA" id="ARBA00022967"/>
    </source>
</evidence>
<keyword evidence="5" id="KW-0679">Respiratory chain</keyword>
<evidence type="ECO:0000256" key="17">
    <source>
        <dbReference type="SAM" id="Phobius"/>
    </source>
</evidence>
<dbReference type="InterPro" id="IPR045187">
    <property type="entry name" value="CcO_II"/>
</dbReference>
<dbReference type="PRINTS" id="PR01166">
    <property type="entry name" value="CYCOXIDASEII"/>
</dbReference>
<dbReference type="InterPro" id="IPR036257">
    <property type="entry name" value="Cyt_c_oxidase_su2_TM_sf"/>
</dbReference>
<keyword evidence="20" id="KW-1185">Reference proteome</keyword>
<keyword evidence="12 17" id="KW-0472">Membrane</keyword>
<dbReference type="EMBL" id="JACBZI010000001">
    <property type="protein sequence ID" value="NYI10663.1"/>
    <property type="molecule type" value="Genomic_DNA"/>
</dbReference>
<evidence type="ECO:0000256" key="11">
    <source>
        <dbReference type="ARBA" id="ARBA00023008"/>
    </source>
</evidence>
<dbReference type="GO" id="GO:0016020">
    <property type="term" value="C:membrane"/>
    <property type="evidence" value="ECO:0007669"/>
    <property type="project" value="UniProtKB-SubCell"/>
</dbReference>
<dbReference type="CDD" id="cd13919">
    <property type="entry name" value="CuRO_HCO_II_like_5"/>
    <property type="match status" value="1"/>
</dbReference>
<dbReference type="NCBIfam" id="TIGR02866">
    <property type="entry name" value="CoxB"/>
    <property type="match status" value="1"/>
</dbReference>
<dbReference type="InterPro" id="IPR008972">
    <property type="entry name" value="Cupredoxin"/>
</dbReference>
<dbReference type="GO" id="GO:0004129">
    <property type="term" value="F:cytochrome-c oxidase activity"/>
    <property type="evidence" value="ECO:0007669"/>
    <property type="project" value="UniProtKB-EC"/>
</dbReference>
<dbReference type="AlphaFoldDB" id="A0A7Y9YEC7"/>
<reference evidence="19 20" key="1">
    <citation type="submission" date="2020-07" db="EMBL/GenBank/DDBJ databases">
        <title>Sequencing the genomes of 1000 actinobacteria strains.</title>
        <authorList>
            <person name="Klenk H.-P."/>
        </authorList>
    </citation>
    <scope>NUCLEOTIDE SEQUENCE [LARGE SCALE GENOMIC DNA]</scope>
    <source>
        <strain evidence="19 20">DSM 18248</strain>
    </source>
</reference>
<keyword evidence="10 17" id="KW-1133">Transmembrane helix</keyword>
<evidence type="ECO:0000256" key="9">
    <source>
        <dbReference type="ARBA" id="ARBA00022982"/>
    </source>
</evidence>
<keyword evidence="11" id="KW-0186">Copper</keyword>